<evidence type="ECO:0000313" key="3">
    <source>
        <dbReference type="EMBL" id="RWA04402.1"/>
    </source>
</evidence>
<evidence type="ECO:0000313" key="4">
    <source>
        <dbReference type="Proteomes" id="UP000286045"/>
    </source>
</evidence>
<dbReference type="Proteomes" id="UP000286045">
    <property type="component" value="Unassembled WGS sequence"/>
</dbReference>
<keyword evidence="4" id="KW-1185">Reference proteome</keyword>
<dbReference type="AlphaFoldDB" id="A0A439CQM8"/>
<accession>A0A439CQM8</accession>
<evidence type="ECO:0000259" key="2">
    <source>
        <dbReference type="PROSITE" id="PS51186"/>
    </source>
</evidence>
<proteinExistence type="predicted"/>
<feature type="domain" description="N-acetyltransferase" evidence="2">
    <location>
        <begin position="69"/>
        <end position="219"/>
    </location>
</feature>
<gene>
    <name evidence="3" type="ORF">EKO27_g10701</name>
</gene>
<protein>
    <recommendedName>
        <fullName evidence="2">N-acetyltransferase domain-containing protein</fullName>
    </recommendedName>
</protein>
<dbReference type="Gene3D" id="3.40.630.30">
    <property type="match status" value="1"/>
</dbReference>
<comment type="caution">
    <text evidence="3">The sequence shown here is derived from an EMBL/GenBank/DDBJ whole genome shotgun (WGS) entry which is preliminary data.</text>
</comment>
<feature type="region of interest" description="Disordered" evidence="1">
    <location>
        <begin position="1"/>
        <end position="46"/>
    </location>
</feature>
<reference evidence="3 4" key="1">
    <citation type="submission" date="2018-12" db="EMBL/GenBank/DDBJ databases">
        <title>Draft genome sequence of Xylaria grammica IHI A82.</title>
        <authorList>
            <person name="Buettner E."/>
            <person name="Kellner H."/>
        </authorList>
    </citation>
    <scope>NUCLEOTIDE SEQUENCE [LARGE SCALE GENOMIC DNA]</scope>
    <source>
        <strain evidence="3 4">IHI A82</strain>
    </source>
</reference>
<dbReference type="SUPFAM" id="SSF55729">
    <property type="entry name" value="Acyl-CoA N-acyltransferases (Nat)"/>
    <property type="match status" value="1"/>
</dbReference>
<dbReference type="EMBL" id="RYZI01000575">
    <property type="protein sequence ID" value="RWA04402.1"/>
    <property type="molecule type" value="Genomic_DNA"/>
</dbReference>
<dbReference type="CDD" id="cd04301">
    <property type="entry name" value="NAT_SF"/>
    <property type="match status" value="1"/>
</dbReference>
<name>A0A439CQM8_9PEZI</name>
<organism evidence="3 4">
    <name type="scientific">Xylaria grammica</name>
    <dbReference type="NCBI Taxonomy" id="363999"/>
    <lineage>
        <taxon>Eukaryota</taxon>
        <taxon>Fungi</taxon>
        <taxon>Dikarya</taxon>
        <taxon>Ascomycota</taxon>
        <taxon>Pezizomycotina</taxon>
        <taxon>Sordariomycetes</taxon>
        <taxon>Xylariomycetidae</taxon>
        <taxon>Xylariales</taxon>
        <taxon>Xylariaceae</taxon>
        <taxon>Xylaria</taxon>
    </lineage>
</organism>
<dbReference type="PROSITE" id="PS51186">
    <property type="entry name" value="GNAT"/>
    <property type="match status" value="1"/>
</dbReference>
<dbReference type="GO" id="GO:0016747">
    <property type="term" value="F:acyltransferase activity, transferring groups other than amino-acyl groups"/>
    <property type="evidence" value="ECO:0007669"/>
    <property type="project" value="InterPro"/>
</dbReference>
<dbReference type="InterPro" id="IPR016181">
    <property type="entry name" value="Acyl_CoA_acyltransferase"/>
</dbReference>
<sequence length="234" mass="25849">MDVIDQARTNKAATSAPAPSQHDNDNDNHNGTPTAKIEVPPSEAADDKQLTEALTVLVNAVYSSAERGIYSTDFERTSAEDVAELLRAGELAIAYLPRPKDDKGDVQGGSSFHQTRGTPIGCISMKQISPTAGEFGMLAVDPAYRSGGVGGDLVRFAEERCYRDFGLSAMRLELLAPVHFEHIGKTRLQAWYERLGYAHIELRDFQKAYPRLYELLSGPTEFRVFEKKLVARED</sequence>
<evidence type="ECO:0000256" key="1">
    <source>
        <dbReference type="SAM" id="MobiDB-lite"/>
    </source>
</evidence>
<dbReference type="Pfam" id="PF13508">
    <property type="entry name" value="Acetyltransf_7"/>
    <property type="match status" value="1"/>
</dbReference>
<dbReference type="InterPro" id="IPR000182">
    <property type="entry name" value="GNAT_dom"/>
</dbReference>